<accession>A0ABM9YXB2</accession>
<dbReference type="EMBL" id="ACZV01000005">
    <property type="protein sequence ID" value="EEX92049.1"/>
    <property type="molecule type" value="Genomic_DNA"/>
</dbReference>
<reference evidence="1 2" key="1">
    <citation type="submission" date="2009-10" db="EMBL/GenBank/DDBJ databases">
        <authorList>
            <consortium name="Los Alamos National Laboratory (LANL)"/>
            <consortium name="National Microbial Pathogen Data Resource (NMPDR)"/>
            <person name="Munk A.C."/>
            <person name="Chertkov O."/>
            <person name="Tapia R."/>
            <person name="Green L."/>
            <person name="Rogers Y."/>
            <person name="Detter J.C."/>
            <person name="Bruce D."/>
            <person name="Brettin T.S."/>
            <person name="Colwell R.R."/>
            <person name="Huq A."/>
            <person name="Grim C.J."/>
            <person name="Hasan N.A."/>
            <person name="Bartels D."/>
            <person name="Vonstein V."/>
        </authorList>
    </citation>
    <scope>NUCLEOTIDE SEQUENCE [LARGE SCALE GENOMIC DNA]</scope>
    <source>
        <strain evidence="1 2">CIP 102891</strain>
    </source>
</reference>
<evidence type="ECO:0000313" key="1">
    <source>
        <dbReference type="EMBL" id="EEX92049.1"/>
    </source>
</evidence>
<organism evidence="1 2">
    <name type="scientific">Vibrio orientalis CIP 102891 = ATCC 33934</name>
    <dbReference type="NCBI Taxonomy" id="675816"/>
    <lineage>
        <taxon>Bacteria</taxon>
        <taxon>Pseudomonadati</taxon>
        <taxon>Pseudomonadota</taxon>
        <taxon>Gammaproteobacteria</taxon>
        <taxon>Vibrionales</taxon>
        <taxon>Vibrionaceae</taxon>
        <taxon>Vibrio</taxon>
        <taxon>Vibrio oreintalis group</taxon>
    </lineage>
</organism>
<comment type="caution">
    <text evidence="1">The sequence shown here is derived from an EMBL/GenBank/DDBJ whole genome shotgun (WGS) entry which is preliminary data.</text>
</comment>
<proteinExistence type="predicted"/>
<name>A0ABM9YXB2_VIBOR</name>
<evidence type="ECO:0000313" key="2">
    <source>
        <dbReference type="Proteomes" id="UP000003515"/>
    </source>
</evidence>
<sequence>MCLSEIAEMEESKTIRAFKSELIKIMPYFPNTKEVQTELLEQHLSSVMFHYLHWASRLIPVRPRVVSIEPYLLQDSRWSEYENDVRELLRKVELGEDLTEHLSNKVLTKGYTPKDYILTKGDAWTDKDQLLNTKGFHHLHLHAGKSKKGSVVLFAQVSRDKFTAVALFDHSVFDYDKHEMSEERRRMWAISDHIAARELPPNSVYMSYPITTSGHPIHINSMTHEYWHVISQIDHKVDSREFAEEMFTGCSTQMPKKPKFKWLLYGLDLGLLETKTSNFFVFRRGYL</sequence>
<keyword evidence="2" id="KW-1185">Reference proteome</keyword>
<protein>
    <submittedName>
        <fullName evidence="1">Uncharacterized protein</fullName>
    </submittedName>
</protein>
<dbReference type="Proteomes" id="UP000003515">
    <property type="component" value="Unassembled WGS sequence"/>
</dbReference>
<gene>
    <name evidence="1" type="ORF">VIA_002693</name>
</gene>